<accession>A0A8K0ID37</accession>
<protein>
    <submittedName>
        <fullName evidence="5">Uncharacterized protein</fullName>
    </submittedName>
</protein>
<sequence>MPWKQSHGKISIVRMALYIVEGVAGMMMIAVVAVLGSREDGTLAEIRIFGEFLWREAFDEVRVAVSSWLRGGGLGNRGYRVSAWHGEEGISTRVRIVGEFPWGEVFNEMRAAVSNYLREFSDEVKTVEAMVRTVVGVIDGKDDKEETARSGSTVVELEKATEELMEGRVCGNPHGLIRKYGLMCCRQCFRSNAKDIGFIKILVVLDA</sequence>
<keyword evidence="6" id="KW-1185">Reference proteome</keyword>
<dbReference type="GO" id="GO:0008270">
    <property type="term" value="F:zinc ion binding"/>
    <property type="evidence" value="ECO:0007669"/>
    <property type="project" value="InterPro"/>
</dbReference>
<evidence type="ECO:0000313" key="6">
    <source>
        <dbReference type="Proteomes" id="UP000797356"/>
    </source>
</evidence>
<dbReference type="EMBL" id="CM017877">
    <property type="protein sequence ID" value="KAG1348108.1"/>
    <property type="molecule type" value="Genomic_DNA"/>
</dbReference>
<dbReference type="AlphaFoldDB" id="A0A8K0ID37"/>
<keyword evidence="4" id="KW-0472">Membrane</keyword>
<comment type="similarity">
    <text evidence="1">Belongs to the universal ribosomal protein uS14 family.</text>
</comment>
<keyword evidence="3" id="KW-0687">Ribonucleoprotein</keyword>
<dbReference type="InterPro" id="IPR001209">
    <property type="entry name" value="Ribosomal_uS14"/>
</dbReference>
<dbReference type="GO" id="GO:0022627">
    <property type="term" value="C:cytosolic small ribosomal subunit"/>
    <property type="evidence" value="ECO:0007669"/>
    <property type="project" value="TreeGrafter"/>
</dbReference>
<dbReference type="Proteomes" id="UP000797356">
    <property type="component" value="Chromosome 6"/>
</dbReference>
<name>A0A8K0ID37_COCNU</name>
<keyword evidence="4" id="KW-0812">Transmembrane</keyword>
<dbReference type="InterPro" id="IPR039744">
    <property type="entry name" value="RIbosomal_uS14_euk_arc"/>
</dbReference>
<dbReference type="PANTHER" id="PTHR12010:SF2">
    <property type="entry name" value="40S RIBOSOMAL PROTEIN S29"/>
    <property type="match status" value="1"/>
</dbReference>
<dbReference type="GO" id="GO:0003735">
    <property type="term" value="F:structural constituent of ribosome"/>
    <property type="evidence" value="ECO:0007669"/>
    <property type="project" value="InterPro"/>
</dbReference>
<dbReference type="InterPro" id="IPR043140">
    <property type="entry name" value="Ribosomal_uS14_sf"/>
</dbReference>
<reference evidence="5" key="1">
    <citation type="journal article" date="2017" name="Gigascience">
        <title>The genome draft of coconut (Cocos nucifera).</title>
        <authorList>
            <person name="Xiao Y."/>
            <person name="Xu P."/>
            <person name="Fan H."/>
            <person name="Baudouin L."/>
            <person name="Xia W."/>
            <person name="Bocs S."/>
            <person name="Xu J."/>
            <person name="Li Q."/>
            <person name="Guo A."/>
            <person name="Zhou L."/>
            <person name="Li J."/>
            <person name="Wu Y."/>
            <person name="Ma Z."/>
            <person name="Armero A."/>
            <person name="Issali A.E."/>
            <person name="Liu N."/>
            <person name="Peng M."/>
            <person name="Yang Y."/>
        </authorList>
    </citation>
    <scope>NUCLEOTIDE SEQUENCE</scope>
    <source>
        <tissue evidence="5">Spear leaf of Hainan Tall coconut</tissue>
    </source>
</reference>
<comment type="caution">
    <text evidence="5">The sequence shown here is derived from an EMBL/GenBank/DDBJ whole genome shotgun (WGS) entry which is preliminary data.</text>
</comment>
<gene>
    <name evidence="5" type="ORF">COCNU_06G019370</name>
</gene>
<evidence type="ECO:0000256" key="1">
    <source>
        <dbReference type="ARBA" id="ARBA00009083"/>
    </source>
</evidence>
<reference evidence="5" key="2">
    <citation type="submission" date="2019-07" db="EMBL/GenBank/DDBJ databases">
        <authorList>
            <person name="Yang Y."/>
            <person name="Bocs S."/>
            <person name="Baudouin L."/>
        </authorList>
    </citation>
    <scope>NUCLEOTIDE SEQUENCE</scope>
    <source>
        <tissue evidence="5">Spear leaf of Hainan Tall coconut</tissue>
    </source>
</reference>
<organism evidence="5 6">
    <name type="scientific">Cocos nucifera</name>
    <name type="common">Coconut palm</name>
    <dbReference type="NCBI Taxonomy" id="13894"/>
    <lineage>
        <taxon>Eukaryota</taxon>
        <taxon>Viridiplantae</taxon>
        <taxon>Streptophyta</taxon>
        <taxon>Embryophyta</taxon>
        <taxon>Tracheophyta</taxon>
        <taxon>Spermatophyta</taxon>
        <taxon>Magnoliopsida</taxon>
        <taxon>Liliopsida</taxon>
        <taxon>Arecaceae</taxon>
        <taxon>Arecoideae</taxon>
        <taxon>Cocoseae</taxon>
        <taxon>Attaleinae</taxon>
        <taxon>Cocos</taxon>
    </lineage>
</organism>
<evidence type="ECO:0000256" key="4">
    <source>
        <dbReference type="SAM" id="Phobius"/>
    </source>
</evidence>
<dbReference type="PANTHER" id="PTHR12010">
    <property type="entry name" value="40S RIBOSOMAL PROTEIN S29"/>
    <property type="match status" value="1"/>
</dbReference>
<dbReference type="FunFam" id="4.10.830.10:FF:000002">
    <property type="entry name" value="40S ribosomal protein S29"/>
    <property type="match status" value="1"/>
</dbReference>
<evidence type="ECO:0000256" key="2">
    <source>
        <dbReference type="ARBA" id="ARBA00022980"/>
    </source>
</evidence>
<dbReference type="GO" id="GO:0002181">
    <property type="term" value="P:cytoplasmic translation"/>
    <property type="evidence" value="ECO:0007669"/>
    <property type="project" value="TreeGrafter"/>
</dbReference>
<evidence type="ECO:0000313" key="5">
    <source>
        <dbReference type="EMBL" id="KAG1348108.1"/>
    </source>
</evidence>
<evidence type="ECO:0000256" key="3">
    <source>
        <dbReference type="ARBA" id="ARBA00023274"/>
    </source>
</evidence>
<keyword evidence="4" id="KW-1133">Transmembrane helix</keyword>
<proteinExistence type="inferred from homology"/>
<feature type="transmembrane region" description="Helical" evidence="4">
    <location>
        <begin position="12"/>
        <end position="35"/>
    </location>
</feature>
<keyword evidence="2" id="KW-0689">Ribosomal protein</keyword>
<dbReference type="Gene3D" id="4.10.830.10">
    <property type="entry name" value="30s Ribosomal Protein S14, Chain N"/>
    <property type="match status" value="1"/>
</dbReference>
<dbReference type="Pfam" id="PF00253">
    <property type="entry name" value="Ribosomal_S14"/>
    <property type="match status" value="1"/>
</dbReference>